<keyword evidence="8" id="KW-0418">Kinase</keyword>
<feature type="transmembrane region" description="Helical" evidence="6">
    <location>
        <begin position="66"/>
        <end position="89"/>
    </location>
</feature>
<evidence type="ECO:0000313" key="8">
    <source>
        <dbReference type="EMBL" id="KAK8224810.1"/>
    </source>
</evidence>
<protein>
    <submittedName>
        <fullName evidence="8">Serine/threonine kinase 16</fullName>
    </submittedName>
</protein>
<dbReference type="InterPro" id="IPR011701">
    <property type="entry name" value="MFS"/>
</dbReference>
<feature type="domain" description="Major facilitator superfamily (MFS) profile" evidence="7">
    <location>
        <begin position="67"/>
        <end position="537"/>
    </location>
</feature>
<proteinExistence type="predicted"/>
<keyword evidence="2 6" id="KW-0812">Transmembrane</keyword>
<keyword evidence="3 6" id="KW-1133">Transmembrane helix</keyword>
<feature type="transmembrane region" description="Helical" evidence="6">
    <location>
        <begin position="219"/>
        <end position="240"/>
    </location>
</feature>
<reference evidence="8 9" key="1">
    <citation type="submission" date="2024-04" db="EMBL/GenBank/DDBJ databases">
        <title>Phyllosticta paracitricarpa is synonymous to the EU quarantine fungus P. citricarpa based on phylogenomic analyses.</title>
        <authorList>
            <consortium name="Lawrence Berkeley National Laboratory"/>
            <person name="Van Ingen-Buijs V.A."/>
            <person name="Van Westerhoven A.C."/>
            <person name="Haridas S."/>
            <person name="Skiadas P."/>
            <person name="Martin F."/>
            <person name="Groenewald J.Z."/>
            <person name="Crous P.W."/>
            <person name="Seidl M.F."/>
        </authorList>
    </citation>
    <scope>NUCLEOTIDE SEQUENCE [LARGE SCALE GENOMIC DNA]</scope>
    <source>
        <strain evidence="8 9">CBS 123374</strain>
    </source>
</reference>
<dbReference type="InterPro" id="IPR036259">
    <property type="entry name" value="MFS_trans_sf"/>
</dbReference>
<organism evidence="8 9">
    <name type="scientific">Phyllosticta capitalensis</name>
    <dbReference type="NCBI Taxonomy" id="121624"/>
    <lineage>
        <taxon>Eukaryota</taxon>
        <taxon>Fungi</taxon>
        <taxon>Dikarya</taxon>
        <taxon>Ascomycota</taxon>
        <taxon>Pezizomycotina</taxon>
        <taxon>Dothideomycetes</taxon>
        <taxon>Dothideomycetes incertae sedis</taxon>
        <taxon>Botryosphaeriales</taxon>
        <taxon>Phyllostictaceae</taxon>
        <taxon>Phyllosticta</taxon>
    </lineage>
</organism>
<dbReference type="PANTHER" id="PTHR23502:SF30">
    <property type="entry name" value="TRANSPORTER, PUTATIVE (AFU_ORTHOLOGUE AFUA_8G04702)-RELATED"/>
    <property type="match status" value="1"/>
</dbReference>
<evidence type="ECO:0000259" key="7">
    <source>
        <dbReference type="PROSITE" id="PS50850"/>
    </source>
</evidence>
<dbReference type="PANTHER" id="PTHR23502">
    <property type="entry name" value="MAJOR FACILITATOR SUPERFAMILY"/>
    <property type="match status" value="1"/>
</dbReference>
<dbReference type="Pfam" id="PF07690">
    <property type="entry name" value="MFS_1"/>
    <property type="match status" value="1"/>
</dbReference>
<comment type="caution">
    <text evidence="8">The sequence shown here is derived from an EMBL/GenBank/DDBJ whole genome shotgun (WGS) entry which is preliminary data.</text>
</comment>
<keyword evidence="8" id="KW-0808">Transferase</keyword>
<gene>
    <name evidence="8" type="ORF">HDK90DRAFT_421149</name>
</gene>
<feature type="transmembrane region" description="Helical" evidence="6">
    <location>
        <begin position="333"/>
        <end position="357"/>
    </location>
</feature>
<dbReference type="InterPro" id="IPR020846">
    <property type="entry name" value="MFS_dom"/>
</dbReference>
<keyword evidence="9" id="KW-1185">Reference proteome</keyword>
<evidence type="ECO:0000256" key="4">
    <source>
        <dbReference type="ARBA" id="ARBA00023136"/>
    </source>
</evidence>
<keyword evidence="4 6" id="KW-0472">Membrane</keyword>
<evidence type="ECO:0000256" key="5">
    <source>
        <dbReference type="SAM" id="MobiDB-lite"/>
    </source>
</evidence>
<dbReference type="Gene3D" id="1.20.1250.20">
    <property type="entry name" value="MFS general substrate transporter like domains"/>
    <property type="match status" value="1"/>
</dbReference>
<evidence type="ECO:0000256" key="2">
    <source>
        <dbReference type="ARBA" id="ARBA00022692"/>
    </source>
</evidence>
<feature type="region of interest" description="Disordered" evidence="5">
    <location>
        <begin position="247"/>
        <end position="279"/>
    </location>
</feature>
<evidence type="ECO:0000256" key="3">
    <source>
        <dbReference type="ARBA" id="ARBA00022989"/>
    </source>
</evidence>
<sequence>MHGAEAETEAEPGVLPVPGTVHLVDLQGTMRAKHAGDAKNHDIVLVPAPSDDPDDPLNWSPRRKALSTFCMSVYTLMTGINSAIIYSVLEPISNDTNLTLSDLNAGTGYMFLFAGWGCLFWQPIALQYGKRPVYLFSMLSGAAVQFWAPYTRSNGQWIANKILQGFLLAPIESLCETSITDIYFQHERGRYFGLYALLLAGSNYLAPVFGGFINDGQGWQWTLYWSAIFCLIGFFILFFFMEETNYRRSTTGTPPETPGIMTPSPEREDEDPEKAAAGTAVSTSVGKAQPAVHSHETTNVPRKRKNYLDKIKLWQKADLEKPNELLGMVRRPLIFATFPVIFFSGFTYGSNLVWFNVLNATTSLILGTNYGFRASMVGLSYLSPLIGVCVASFYTGPLGDRFVLWKARKNGGILEPEFRLWLFTPSLLILPAGLILWGVGAAHSVHWFGLVVAAGAIACTNTVGITLSVAYAIDSYRALGGESIVTVILVRNTMSFAIGYGITPWIDGMGLEKCFVTAAFVGLAQCLTFLIMVKYGKGLRRTSAPRYVHYVEEMAKSGMIH</sequence>
<feature type="transmembrane region" description="Helical" evidence="6">
    <location>
        <begin position="515"/>
        <end position="533"/>
    </location>
</feature>
<dbReference type="EMBL" id="JBBWRZ010000012">
    <property type="protein sequence ID" value="KAK8224810.1"/>
    <property type="molecule type" value="Genomic_DNA"/>
</dbReference>
<accession>A0ABR1YC81</accession>
<feature type="transmembrane region" description="Helical" evidence="6">
    <location>
        <begin position="420"/>
        <end position="439"/>
    </location>
</feature>
<evidence type="ECO:0000313" key="9">
    <source>
        <dbReference type="Proteomes" id="UP001492380"/>
    </source>
</evidence>
<comment type="subcellular location">
    <subcellularLocation>
        <location evidence="1">Membrane</location>
        <topology evidence="1">Multi-pass membrane protein</topology>
    </subcellularLocation>
</comment>
<feature type="transmembrane region" description="Helical" evidence="6">
    <location>
        <begin position="377"/>
        <end position="399"/>
    </location>
</feature>
<feature type="transmembrane region" description="Helical" evidence="6">
    <location>
        <begin position="191"/>
        <end position="213"/>
    </location>
</feature>
<feature type="transmembrane region" description="Helical" evidence="6">
    <location>
        <begin position="445"/>
        <end position="472"/>
    </location>
</feature>
<feature type="transmembrane region" description="Helical" evidence="6">
    <location>
        <begin position="109"/>
        <end position="126"/>
    </location>
</feature>
<dbReference type="Proteomes" id="UP001492380">
    <property type="component" value="Unassembled WGS sequence"/>
</dbReference>
<evidence type="ECO:0000256" key="1">
    <source>
        <dbReference type="ARBA" id="ARBA00004141"/>
    </source>
</evidence>
<evidence type="ECO:0000256" key="6">
    <source>
        <dbReference type="SAM" id="Phobius"/>
    </source>
</evidence>
<dbReference type="SUPFAM" id="SSF103473">
    <property type="entry name" value="MFS general substrate transporter"/>
    <property type="match status" value="1"/>
</dbReference>
<dbReference type="GO" id="GO:0016301">
    <property type="term" value="F:kinase activity"/>
    <property type="evidence" value="ECO:0007669"/>
    <property type="project" value="UniProtKB-KW"/>
</dbReference>
<feature type="transmembrane region" description="Helical" evidence="6">
    <location>
        <begin position="484"/>
        <end position="503"/>
    </location>
</feature>
<dbReference type="PROSITE" id="PS50850">
    <property type="entry name" value="MFS"/>
    <property type="match status" value="1"/>
</dbReference>
<name>A0ABR1YC81_9PEZI</name>